<dbReference type="EMBL" id="CP107906">
    <property type="protein sequence ID" value="WUG95975.1"/>
    <property type="molecule type" value="Genomic_DNA"/>
</dbReference>
<keyword evidence="4" id="KW-1185">Reference proteome</keyword>
<evidence type="ECO:0000313" key="4">
    <source>
        <dbReference type="Proteomes" id="UP001341259"/>
    </source>
</evidence>
<evidence type="ECO:0000313" key="3">
    <source>
        <dbReference type="EMBL" id="WUG95975.1"/>
    </source>
</evidence>
<dbReference type="InterPro" id="IPR037401">
    <property type="entry name" value="SnoaL-like"/>
</dbReference>
<reference evidence="3 4" key="1">
    <citation type="submission" date="2022-10" db="EMBL/GenBank/DDBJ databases">
        <title>The complete genomes of actinobacterial strains from the NBC collection.</title>
        <authorList>
            <person name="Joergensen T.S."/>
            <person name="Alvarez Arevalo M."/>
            <person name="Sterndorff E.B."/>
            <person name="Faurdal D."/>
            <person name="Vuksanovic O."/>
            <person name="Mourched A.-S."/>
            <person name="Charusanti P."/>
            <person name="Shaw S."/>
            <person name="Blin K."/>
            <person name="Weber T."/>
        </authorList>
    </citation>
    <scope>NUCLEOTIDE SEQUENCE [LARGE SCALE GENOMIC DNA]</scope>
    <source>
        <strain evidence="3 4">NBC_00456</strain>
    </source>
</reference>
<dbReference type="CDD" id="cd00531">
    <property type="entry name" value="NTF2_like"/>
    <property type="match status" value="1"/>
</dbReference>
<evidence type="ECO:0000259" key="2">
    <source>
        <dbReference type="Pfam" id="PF13577"/>
    </source>
</evidence>
<dbReference type="RefSeq" id="WP_328341762.1">
    <property type="nucleotide sequence ID" value="NZ_CP107906.1"/>
</dbReference>
<proteinExistence type="predicted"/>
<gene>
    <name evidence="3" type="ORF">OHB29_24830</name>
</gene>
<dbReference type="Gene3D" id="3.10.450.50">
    <property type="match status" value="1"/>
</dbReference>
<evidence type="ECO:0000256" key="1">
    <source>
        <dbReference type="SAM" id="MobiDB-lite"/>
    </source>
</evidence>
<dbReference type="Pfam" id="PF13577">
    <property type="entry name" value="SnoaL_4"/>
    <property type="match status" value="1"/>
</dbReference>
<dbReference type="SUPFAM" id="SSF54427">
    <property type="entry name" value="NTF2-like"/>
    <property type="match status" value="1"/>
</dbReference>
<organism evidence="3 4">
    <name type="scientific">Streptomyces violaceus</name>
    <name type="common">Streptomyces venezuelae</name>
    <dbReference type="NCBI Taxonomy" id="1936"/>
    <lineage>
        <taxon>Bacteria</taxon>
        <taxon>Bacillati</taxon>
        <taxon>Actinomycetota</taxon>
        <taxon>Actinomycetes</taxon>
        <taxon>Kitasatosporales</taxon>
        <taxon>Streptomycetaceae</taxon>
        <taxon>Streptomyces</taxon>
    </lineage>
</organism>
<feature type="domain" description="SnoaL-like" evidence="2">
    <location>
        <begin position="4"/>
        <end position="126"/>
    </location>
</feature>
<dbReference type="Proteomes" id="UP001341259">
    <property type="component" value="Chromosome"/>
</dbReference>
<dbReference type="InterPro" id="IPR032710">
    <property type="entry name" value="NTF2-like_dom_sf"/>
</dbReference>
<sequence length="152" mass="16386">MNSTDIQQFYARHMQLLDGGAAEAWAGTFTPDAVFAAPSMTEPVRGRDGIAAGARAAVEGRAAAGETHRHWVTMTTARSTGAGIEAVSYVQILATPRGGAPRVHLSCVMRDRLVRRDGELLVAERHITRDDRPAGWPRPGFEPLSVASRHDS</sequence>
<protein>
    <submittedName>
        <fullName evidence="3">Nuclear transport factor 2 family protein</fullName>
    </submittedName>
</protein>
<name>A0ABZ1NWM7_STRVL</name>
<accession>A0ABZ1NWM7</accession>
<feature type="region of interest" description="Disordered" evidence="1">
    <location>
        <begin position="130"/>
        <end position="152"/>
    </location>
</feature>